<feature type="domain" description="Carrier" evidence="6">
    <location>
        <begin position="996"/>
        <end position="1071"/>
    </location>
</feature>
<organism evidence="7 8">
    <name type="scientific">Candidatus Nitrospira nitrosa</name>
    <dbReference type="NCBI Taxonomy" id="1742972"/>
    <lineage>
        <taxon>Bacteria</taxon>
        <taxon>Pseudomonadati</taxon>
        <taxon>Nitrospirota</taxon>
        <taxon>Nitrospiria</taxon>
        <taxon>Nitrospirales</taxon>
        <taxon>Nitrospiraceae</taxon>
        <taxon>Nitrospira</taxon>
    </lineage>
</organism>
<dbReference type="InterPro" id="IPR045851">
    <property type="entry name" value="AMP-bd_C_sf"/>
</dbReference>
<dbReference type="InterPro" id="IPR023213">
    <property type="entry name" value="CAT-like_dom_sf"/>
</dbReference>
<dbReference type="RefSeq" id="WP_090749502.1">
    <property type="nucleotide sequence ID" value="NZ_CZQA01000009.1"/>
</dbReference>
<dbReference type="InterPro" id="IPR042099">
    <property type="entry name" value="ANL_N_sf"/>
</dbReference>
<proteinExistence type="inferred from homology"/>
<dbReference type="InterPro" id="IPR001242">
    <property type="entry name" value="Condensation_dom"/>
</dbReference>
<dbReference type="FunFam" id="3.30.300.30:FF:000015">
    <property type="entry name" value="Nonribosomal peptide synthase SidD"/>
    <property type="match status" value="1"/>
</dbReference>
<reference evidence="7 8" key="1">
    <citation type="submission" date="2015-10" db="EMBL/GenBank/DDBJ databases">
        <authorList>
            <person name="Gilbert D.G."/>
        </authorList>
    </citation>
    <scope>NUCLEOTIDE SEQUENCE [LARGE SCALE GENOMIC DNA]</scope>
    <source>
        <strain evidence="7">COMA1</strain>
    </source>
</reference>
<dbReference type="FunFam" id="3.30.559.10:FF:000012">
    <property type="entry name" value="Non-ribosomal peptide synthetase"/>
    <property type="match status" value="1"/>
</dbReference>
<dbReference type="InterPro" id="IPR010060">
    <property type="entry name" value="NRPS_synth"/>
</dbReference>
<dbReference type="NCBIfam" id="NF003417">
    <property type="entry name" value="PRK04813.1"/>
    <property type="match status" value="2"/>
</dbReference>
<dbReference type="InterPro" id="IPR000873">
    <property type="entry name" value="AMP-dep_synth/lig_dom"/>
</dbReference>
<gene>
    <name evidence="7" type="ORF">COMA1_30350</name>
</gene>
<dbReference type="Gene3D" id="2.30.38.10">
    <property type="entry name" value="Luciferase, Domain 3"/>
    <property type="match status" value="1"/>
</dbReference>
<feature type="domain" description="Carrier" evidence="6">
    <location>
        <begin position="2067"/>
        <end position="2141"/>
    </location>
</feature>
<evidence type="ECO:0000256" key="2">
    <source>
        <dbReference type="ARBA" id="ARBA00006432"/>
    </source>
</evidence>
<dbReference type="FunFam" id="3.30.300.30:FF:000010">
    <property type="entry name" value="Enterobactin synthetase component F"/>
    <property type="match status" value="1"/>
</dbReference>
<keyword evidence="4" id="KW-0597">Phosphoprotein</keyword>
<comment type="cofactor">
    <cofactor evidence="1">
        <name>pantetheine 4'-phosphate</name>
        <dbReference type="ChEBI" id="CHEBI:47942"/>
    </cofactor>
</comment>
<dbReference type="FunFam" id="3.30.559.30:FF:000001">
    <property type="entry name" value="Non-ribosomal peptide synthetase"/>
    <property type="match status" value="1"/>
</dbReference>
<dbReference type="PROSITE" id="PS00455">
    <property type="entry name" value="AMP_BINDING"/>
    <property type="match status" value="2"/>
</dbReference>
<dbReference type="FunFam" id="1.10.1200.10:FF:000005">
    <property type="entry name" value="Nonribosomal peptide synthetase 1"/>
    <property type="match status" value="2"/>
</dbReference>
<dbReference type="CDD" id="cd19534">
    <property type="entry name" value="E_NRPS"/>
    <property type="match status" value="1"/>
</dbReference>
<evidence type="ECO:0000313" key="7">
    <source>
        <dbReference type="EMBL" id="CUS36980.1"/>
    </source>
</evidence>
<dbReference type="PROSITE" id="PS50075">
    <property type="entry name" value="CARRIER"/>
    <property type="match status" value="2"/>
</dbReference>
<keyword evidence="8" id="KW-1185">Reference proteome</keyword>
<protein>
    <submittedName>
        <fullName evidence="7">Putative Multi-domain non-ribosomal peptide synthetase</fullName>
    </submittedName>
</protein>
<evidence type="ECO:0000256" key="1">
    <source>
        <dbReference type="ARBA" id="ARBA00001957"/>
    </source>
</evidence>
<dbReference type="SUPFAM" id="SSF47336">
    <property type="entry name" value="ACP-like"/>
    <property type="match status" value="2"/>
</dbReference>
<dbReference type="Gene3D" id="3.30.300.30">
    <property type="match status" value="2"/>
</dbReference>
<dbReference type="NCBIfam" id="TIGR01720">
    <property type="entry name" value="NRPS-para261"/>
    <property type="match status" value="1"/>
</dbReference>
<dbReference type="Pfam" id="PF13193">
    <property type="entry name" value="AMP-binding_C"/>
    <property type="match status" value="2"/>
</dbReference>
<evidence type="ECO:0000256" key="3">
    <source>
        <dbReference type="ARBA" id="ARBA00022450"/>
    </source>
</evidence>
<dbReference type="Pfam" id="PF00550">
    <property type="entry name" value="PP-binding"/>
    <property type="match status" value="2"/>
</dbReference>
<dbReference type="SUPFAM" id="SSF56801">
    <property type="entry name" value="Acetyl-CoA synthetase-like"/>
    <property type="match status" value="2"/>
</dbReference>
<dbReference type="InterPro" id="IPR020806">
    <property type="entry name" value="PKS_PP-bd"/>
</dbReference>
<dbReference type="Pfam" id="PF00501">
    <property type="entry name" value="AMP-binding"/>
    <property type="match status" value="2"/>
</dbReference>
<dbReference type="InterPro" id="IPR009081">
    <property type="entry name" value="PP-bd_ACP"/>
</dbReference>
<dbReference type="SUPFAM" id="SSF52777">
    <property type="entry name" value="CoA-dependent acyltransferases"/>
    <property type="match status" value="6"/>
</dbReference>
<dbReference type="GO" id="GO:0043041">
    <property type="term" value="P:amino acid activation for nonribosomal peptide biosynthetic process"/>
    <property type="evidence" value="ECO:0007669"/>
    <property type="project" value="UniProtKB-ARBA"/>
</dbReference>
<dbReference type="FunFam" id="2.30.38.10:FF:000001">
    <property type="entry name" value="Non-ribosomal peptide synthetase PvdI"/>
    <property type="match status" value="1"/>
</dbReference>
<dbReference type="InterPro" id="IPR006162">
    <property type="entry name" value="Ppantetheine_attach_site"/>
</dbReference>
<dbReference type="Proteomes" id="UP000199032">
    <property type="component" value="Unassembled WGS sequence"/>
</dbReference>
<dbReference type="SMART" id="SM00823">
    <property type="entry name" value="PKS_PP"/>
    <property type="match status" value="2"/>
</dbReference>
<dbReference type="PROSITE" id="PS00012">
    <property type="entry name" value="PHOSPHOPANTETHEINE"/>
    <property type="match status" value="1"/>
</dbReference>
<name>A0A0S4LLV9_9BACT</name>
<dbReference type="Gene3D" id="3.30.559.10">
    <property type="entry name" value="Chloramphenicol acetyltransferase-like domain"/>
    <property type="match status" value="3"/>
</dbReference>
<dbReference type="InterPro" id="IPR010071">
    <property type="entry name" value="AA_adenyl_dom"/>
</dbReference>
<dbReference type="InterPro" id="IPR036736">
    <property type="entry name" value="ACP-like_sf"/>
</dbReference>
<accession>A0A0S4LLV9</accession>
<dbReference type="InterPro" id="IPR020845">
    <property type="entry name" value="AMP-binding_CS"/>
</dbReference>
<evidence type="ECO:0000313" key="8">
    <source>
        <dbReference type="Proteomes" id="UP000199032"/>
    </source>
</evidence>
<feature type="region of interest" description="Disordered" evidence="5">
    <location>
        <begin position="2046"/>
        <end position="2067"/>
    </location>
</feature>
<dbReference type="EMBL" id="CZQA01000009">
    <property type="protein sequence ID" value="CUS36980.1"/>
    <property type="molecule type" value="Genomic_DNA"/>
</dbReference>
<dbReference type="CDD" id="cd19543">
    <property type="entry name" value="DCL_NRPS"/>
    <property type="match status" value="1"/>
</dbReference>
<dbReference type="GO" id="GO:0031177">
    <property type="term" value="F:phosphopantetheine binding"/>
    <property type="evidence" value="ECO:0007669"/>
    <property type="project" value="InterPro"/>
</dbReference>
<dbReference type="Gene3D" id="3.40.50.980">
    <property type="match status" value="2"/>
</dbReference>
<comment type="similarity">
    <text evidence="2">Belongs to the ATP-dependent AMP-binding enzyme family.</text>
</comment>
<dbReference type="GO" id="GO:0044550">
    <property type="term" value="P:secondary metabolite biosynthetic process"/>
    <property type="evidence" value="ECO:0007669"/>
    <property type="project" value="UniProtKB-ARBA"/>
</dbReference>
<dbReference type="InterPro" id="IPR025110">
    <property type="entry name" value="AMP-bd_C"/>
</dbReference>
<keyword evidence="3" id="KW-0596">Phosphopantetheine</keyword>
<dbReference type="FunFam" id="3.40.50.980:FF:000001">
    <property type="entry name" value="Non-ribosomal peptide synthetase"/>
    <property type="match status" value="2"/>
</dbReference>
<dbReference type="NCBIfam" id="TIGR01733">
    <property type="entry name" value="AA-adenyl-dom"/>
    <property type="match status" value="2"/>
</dbReference>
<dbReference type="Pfam" id="PF00668">
    <property type="entry name" value="Condensation"/>
    <property type="match status" value="3"/>
</dbReference>
<evidence type="ECO:0000256" key="5">
    <source>
        <dbReference type="SAM" id="MobiDB-lite"/>
    </source>
</evidence>
<evidence type="ECO:0000259" key="6">
    <source>
        <dbReference type="PROSITE" id="PS50075"/>
    </source>
</evidence>
<evidence type="ECO:0000256" key="4">
    <source>
        <dbReference type="ARBA" id="ARBA00022553"/>
    </source>
</evidence>
<dbReference type="Gene3D" id="1.10.1200.10">
    <property type="entry name" value="ACP-like"/>
    <property type="match status" value="2"/>
</dbReference>
<dbReference type="Gene3D" id="3.40.50.12780">
    <property type="entry name" value="N-terminal domain of ligase-like"/>
    <property type="match status" value="1"/>
</dbReference>
<dbReference type="Gene3D" id="3.30.559.30">
    <property type="entry name" value="Nonribosomal peptide synthetase, condensation domain"/>
    <property type="match status" value="3"/>
</dbReference>
<dbReference type="CDD" id="cd19531">
    <property type="entry name" value="LCL_NRPS-like"/>
    <property type="match status" value="1"/>
</dbReference>
<dbReference type="PANTHER" id="PTHR45398:SF1">
    <property type="entry name" value="ENZYME, PUTATIVE (JCVI)-RELATED"/>
    <property type="match status" value="1"/>
</dbReference>
<dbReference type="OrthoDB" id="9757538at2"/>
<dbReference type="STRING" id="1742972.COMA1_30350"/>
<dbReference type="FunFam" id="3.40.50.12780:FF:000012">
    <property type="entry name" value="Non-ribosomal peptide synthetase"/>
    <property type="match status" value="2"/>
</dbReference>
<sequence>MAKPEIPDHIESIYPLSPMQEGMLFHTLMNPGTGIYLMQNRYLLEGDLNYEAFVRAWDLVFDRHPVLRTSFVWKSQKRPLQAVHKQVDVPLVSLDWRGQTRGEQIMRLDAELDTELREGFDFAKAPLMRLWLIRLAQDRYQFVHSFHHILLDEWCISLLLMDFLGHYGALVRGEQLTWEKPRPYRDYIAWLQRQDIKAAESFWRGYLKEFPTPTPLPYDRLPEGLADQNEDAADHCLYLSAETSAMLTDLAQRHRLTVNTFFQGAWALLLSYYSSEREVLFGVTVAGRPTELSGVESILGLFINTLPLRISIQPDRLLMDWLKDLLAENVRVRQYDYAPLVQMQRCSEIPRGEALFHSLFVFENAPVDRELYEGRIIFKGEEEQYRVHTNYPLTVMGWPGKELGLKISYDKRLFDADTTERMIRHLKVLLEAMAERPTARLADLSPLKQDERRQLLTKWNPHMNSAGVEELESLLRLFERQVQHNPDAVAVECLDRRATYGELNRRANRVAHALLEVGVQPDTVVALLDDRSIDLLTMMIGVFKAGGAYLPLDPHHPVLRLTQILTLSRSPVVVTSRNYLARLREAVEPIDEAVRPRIMPIERILDEAGREDNPGDRGLPDHLAYVIYTSGSTGVPKGAMVTRRGMLNNIRSKVSGLALAPSDVIAQTASQCFDISVWQFLTAMTCGARTSIVPDEMSRDPFLLLSHLERMEITILETVPALLQGLLDVASETESGAVPRLQKLRWVLPTGEALPPPVCRQWLARYPAIPLLNAYGPAECADDVAVHPIHEPPATDQTNMPIGRPIEGIRLHVLNAWLEPVPPGVAGELYVAGVGVGRGYLQDPARTAEVFLPDWFGSKPGARMYQTGDLARYRRDGAIEFVGRIDQQIKLRGFRIELGEIETHLLSSPLIREAAVLLHTDARGEKRLAAFLVGHEERGLDVPAVRELLQTQLPEYMVPTAFVPLPVLPRTPNGKIDRLALAAWDLGDQFARSYAAPRTATEEILAGIWSDVLGVERVGVHDDFFELGGHSLLATQIMSRLRGTFHVELSLRTVFESTTISALAAAVDRARENGAVVQAPQLVPVARTGPLPASFAQQRLWFLAQLEPDSPFYNLPAGFRLRGKLDLNLLTTGLNQVIERHEALRTLFQEIDGQPTQVVLPSVMIDIPLVDLRGIPAEKQQAELIKQSEFEVQRIFDLTRDPLVRARAWRVEEEEYVLLITLHHIVSDGWAMDVLIRELVTYYQAGLSGQPAALPPLPIQYADYAVWQRDWMQGAVLENQLAYWKDRLGDAPASLELPTDRPRPTVQTYRGACCEFIVPKELLMETTAFSRRHSLTLYMTLLTAFTALLHHYSGRTSILVGSPVANRLRVEVEEIIGLFVNTLVLRTDIPDNPRWIDLLDRVRHEVLGAQTHQDLPFEHLVEALQPERNLSHSPLFQVMFTLQTPAEQSMETPGLQVENIEIDPGTALFDLSLDMVVETDRLSGSFEYNRDLFDESTVRRFADGFLNILASMVAKPERRLHDTFSMPESERHRQLVEWNNVPGPHLTPDYVTRFTEQVERTPESPAVVCRARSWTYRELHRRTSKTADALAEAGVGPDSVVAVLGERSPELLAMMLGVLEAGGAYLPLDPRHPQQRMAQIMALSRPCVLLVTREWEARAADVLRILPPDKQPRVLIIEQVTEQHIDPVGPQPIHPPGRLAYLIYTSGSTGAPKGVMVEQNGMLNNILSKLDSLNMTTGDVVAQTASQCFDISVWQFLAALLCGATVHIVPDDVAHDPTALLHHLDEAGITIVEPVPAVLQGLLAVESRVPALSKLRWVLPTGEALPSSLCRRWFARYPAIPLMNAYGPAECSDDVATHVMRRSPDDPDRSVPIGRPIPGLRLYILNRHLTPVPIGTAGELCIGGTGVGRGYLRDPERTAAAFVPDPFGPDAGARLYRTGDLARYRTDGTIEFVGRTDHQIKIHGYRIEPGEIEARLLEQPGILEAVVMAREDQPGQRRLVAYVTPDAPETFDVQEVRCRLQDALPDYMVPSSIVVLNALPRSSNGKIDRRALPAPDMGGQTEHSYRPPATPAEAALAKIWEEVLGLPQVGTQENFFELGGDSIVSLQVIARAKQIGLMLSPRQIFQHQTVAELAAVAGREAVVALEAEQGAITGEAALTPIQCAFFELPLVNPHHWNQSVLLEAKEPIVESALETAVAALIANHDALRLRFVQTDEGWRQLHAPIPSGPFVHRVNLAALSDPERQASFEAQATRWQGSLNISEGPLLQVVWFEMGKGLPDRLLIVLHHLAVDGVSWRILLEDLQTVYRQAVENRLVQLPPKTTSFRQWAERLQRYAEAEVMKDSSSAVWLTVQERESIALPVDNPTGSDREAAAETLTLSLDEENTEALLHRVSAAYATQINDVLLTALAQTLGKWTGLDRVTIDLEGHGREDLFPDLDVSRTVGWFTCVFPVTLDATPSLSPGESLKTVKEQLRRIPSRGIGYGIARYLTKDGLGAAKDHTEAGVPVSFNYLGQFDAVATDESPFVLSSESVGKEHDPDNPMEYELDINASVVNGCLEVMWTYSRERYRPGTIRSLAAAYLKALQTLIAHCLSADAGGYTPSDFPNVELEQDALDAILEQMN</sequence>
<dbReference type="PANTHER" id="PTHR45398">
    <property type="match status" value="1"/>
</dbReference>
<dbReference type="GO" id="GO:0003824">
    <property type="term" value="F:catalytic activity"/>
    <property type="evidence" value="ECO:0007669"/>
    <property type="project" value="InterPro"/>
</dbReference>
<dbReference type="CDD" id="cd05930">
    <property type="entry name" value="A_NRPS"/>
    <property type="match status" value="2"/>
</dbReference>